<keyword evidence="6" id="KW-0396">Initiation factor</keyword>
<dbReference type="GO" id="GO:0003743">
    <property type="term" value="F:translation initiation factor activity"/>
    <property type="evidence" value="ECO:0007669"/>
    <property type="project" value="UniProtKB-KW"/>
</dbReference>
<dbReference type="Proteomes" id="UP001239462">
    <property type="component" value="Unassembled WGS sequence"/>
</dbReference>
<dbReference type="InterPro" id="IPR036877">
    <property type="entry name" value="SUI1_dom_sf"/>
</dbReference>
<dbReference type="InterPro" id="IPR001950">
    <property type="entry name" value="SUI1"/>
</dbReference>
<feature type="domain" description="SUI1" evidence="5">
    <location>
        <begin position="54"/>
        <end position="122"/>
    </location>
</feature>
<dbReference type="Pfam" id="PF01253">
    <property type="entry name" value="SUI1"/>
    <property type="match status" value="1"/>
</dbReference>
<dbReference type="PIRSF" id="PIRSF037511">
    <property type="entry name" value="Transl_init_SUI1_pro"/>
    <property type="match status" value="1"/>
</dbReference>
<evidence type="ECO:0000259" key="5">
    <source>
        <dbReference type="PROSITE" id="PS50296"/>
    </source>
</evidence>
<dbReference type="SUPFAM" id="SSF55159">
    <property type="entry name" value="eIF1-like"/>
    <property type="match status" value="1"/>
</dbReference>
<dbReference type="PROSITE" id="PS50296">
    <property type="entry name" value="SUI1"/>
    <property type="match status" value="1"/>
</dbReference>
<dbReference type="InterPro" id="IPR050318">
    <property type="entry name" value="DENR/SUI1_TIF"/>
</dbReference>
<dbReference type="EMBL" id="JASZZN010000001">
    <property type="protein sequence ID" value="MDM4013834.1"/>
    <property type="molecule type" value="Genomic_DNA"/>
</dbReference>
<dbReference type="PANTHER" id="PTHR12789">
    <property type="entry name" value="DENSITY-REGULATED PROTEIN HOMOLOG"/>
    <property type="match status" value="1"/>
</dbReference>
<evidence type="ECO:0000256" key="3">
    <source>
        <dbReference type="ARBA" id="ARBA00022917"/>
    </source>
</evidence>
<keyword evidence="7" id="KW-1185">Reference proteome</keyword>
<evidence type="ECO:0000256" key="1">
    <source>
        <dbReference type="ARBA" id="ARBA00005422"/>
    </source>
</evidence>
<feature type="region of interest" description="Disordered" evidence="4">
    <location>
        <begin position="38"/>
        <end position="63"/>
    </location>
</feature>
<gene>
    <name evidence="6" type="ORF">QTN89_00225</name>
</gene>
<evidence type="ECO:0000256" key="2">
    <source>
        <dbReference type="ARBA" id="ARBA00022845"/>
    </source>
</evidence>
<reference evidence="6 7" key="1">
    <citation type="submission" date="2023-06" db="EMBL/GenBank/DDBJ databases">
        <title>Roseiconus lacunae JC819 isolated from Gulf of Mannar region, Tamil Nadu.</title>
        <authorList>
            <person name="Pk S."/>
            <person name="Ch S."/>
            <person name="Ch V.R."/>
        </authorList>
    </citation>
    <scope>NUCLEOTIDE SEQUENCE [LARGE SCALE GENOMIC DNA]</scope>
    <source>
        <strain evidence="6 7">JC819</strain>
    </source>
</reference>
<proteinExistence type="inferred from homology"/>
<evidence type="ECO:0000313" key="7">
    <source>
        <dbReference type="Proteomes" id="UP001239462"/>
    </source>
</evidence>
<sequence>MASLFAGTEFYIPPSCDLCGKPETDCDCTAEQKAAAEREKQTQAKRLPPEKQTARVRVEKRKGGRKATVVSGLTAEANDLSALLGMLQAVCGTGGTVKAKEDLVELQGDHNDSIREKLKQLGYRVK</sequence>
<comment type="caution">
    <text evidence="6">The sequence shown here is derived from an EMBL/GenBank/DDBJ whole genome shotgun (WGS) entry which is preliminary data.</text>
</comment>
<organism evidence="6 7">
    <name type="scientific">Roseiconus lacunae</name>
    <dbReference type="NCBI Taxonomy" id="2605694"/>
    <lineage>
        <taxon>Bacteria</taxon>
        <taxon>Pseudomonadati</taxon>
        <taxon>Planctomycetota</taxon>
        <taxon>Planctomycetia</taxon>
        <taxon>Pirellulales</taxon>
        <taxon>Pirellulaceae</taxon>
        <taxon>Roseiconus</taxon>
    </lineage>
</organism>
<keyword evidence="3" id="KW-0648">Protein biosynthesis</keyword>
<evidence type="ECO:0000256" key="4">
    <source>
        <dbReference type="SAM" id="MobiDB-lite"/>
    </source>
</evidence>
<comment type="similarity">
    <text evidence="1">Belongs to the SUI1 family.</text>
</comment>
<dbReference type="InterPro" id="IPR005872">
    <property type="entry name" value="SUI1_arc_bac"/>
</dbReference>
<protein>
    <submittedName>
        <fullName evidence="6">Translation initiation factor</fullName>
    </submittedName>
</protein>
<feature type="compositionally biased region" description="Basic and acidic residues" evidence="4">
    <location>
        <begin position="38"/>
        <end position="57"/>
    </location>
</feature>
<name>A0ABT7PC04_9BACT</name>
<keyword evidence="2" id="KW-0810">Translation regulation</keyword>
<dbReference type="PANTHER" id="PTHR12789:SF0">
    <property type="entry name" value="DENSITY-REGULATED PROTEIN"/>
    <property type="match status" value="1"/>
</dbReference>
<dbReference type="Gene3D" id="3.30.780.10">
    <property type="entry name" value="SUI1-like domain"/>
    <property type="match status" value="1"/>
</dbReference>
<accession>A0ABT7PC04</accession>
<dbReference type="RefSeq" id="WP_149495255.1">
    <property type="nucleotide sequence ID" value="NZ_JASZZN010000001.1"/>
</dbReference>
<dbReference type="CDD" id="cd11567">
    <property type="entry name" value="YciH_like"/>
    <property type="match status" value="1"/>
</dbReference>
<evidence type="ECO:0000313" key="6">
    <source>
        <dbReference type="EMBL" id="MDM4013834.1"/>
    </source>
</evidence>